<feature type="repeat" description="ANK" evidence="3">
    <location>
        <begin position="469"/>
        <end position="491"/>
    </location>
</feature>
<dbReference type="Pfam" id="PF12796">
    <property type="entry name" value="Ank_2"/>
    <property type="match status" value="3"/>
</dbReference>
<dbReference type="PROSITE" id="PS50088">
    <property type="entry name" value="ANK_REPEAT"/>
    <property type="match status" value="8"/>
</dbReference>
<feature type="domain" description="F-box" evidence="4">
    <location>
        <begin position="1"/>
        <end position="47"/>
    </location>
</feature>
<feature type="repeat" description="ANK" evidence="3">
    <location>
        <begin position="215"/>
        <end position="247"/>
    </location>
</feature>
<protein>
    <submittedName>
        <fullName evidence="5">Ankyrin repeat-containing domain protein</fullName>
    </submittedName>
</protein>
<feature type="repeat" description="ANK" evidence="3">
    <location>
        <begin position="572"/>
        <end position="598"/>
    </location>
</feature>
<evidence type="ECO:0000313" key="5">
    <source>
        <dbReference type="EMBL" id="KAL2865914.1"/>
    </source>
</evidence>
<evidence type="ECO:0000256" key="1">
    <source>
        <dbReference type="ARBA" id="ARBA00022737"/>
    </source>
</evidence>
<dbReference type="Gene3D" id="1.25.40.20">
    <property type="entry name" value="Ankyrin repeat-containing domain"/>
    <property type="match status" value="2"/>
</dbReference>
<name>A0ABR4LN08_9EURO</name>
<dbReference type="Proteomes" id="UP001610432">
    <property type="component" value="Unassembled WGS sequence"/>
</dbReference>
<feature type="repeat" description="ANK" evidence="3">
    <location>
        <begin position="538"/>
        <end position="571"/>
    </location>
</feature>
<keyword evidence="2 3" id="KW-0040">ANK repeat</keyword>
<dbReference type="SMART" id="SM00248">
    <property type="entry name" value="ANK"/>
    <property type="match status" value="10"/>
</dbReference>
<evidence type="ECO:0000259" key="4">
    <source>
        <dbReference type="PROSITE" id="PS50181"/>
    </source>
</evidence>
<comment type="caution">
    <text evidence="5">The sequence shown here is derived from an EMBL/GenBank/DDBJ whole genome shotgun (WGS) entry which is preliminary data.</text>
</comment>
<feature type="repeat" description="ANK" evidence="3">
    <location>
        <begin position="116"/>
        <end position="148"/>
    </location>
</feature>
<evidence type="ECO:0000256" key="2">
    <source>
        <dbReference type="ARBA" id="ARBA00023043"/>
    </source>
</evidence>
<dbReference type="PANTHER" id="PTHR24198">
    <property type="entry name" value="ANKYRIN REPEAT AND PROTEIN KINASE DOMAIN-CONTAINING PROTEIN"/>
    <property type="match status" value="1"/>
</dbReference>
<keyword evidence="6" id="KW-1185">Reference proteome</keyword>
<keyword evidence="1" id="KW-0677">Repeat</keyword>
<gene>
    <name evidence="5" type="ORF">BJX67DRAFT_149144</name>
</gene>
<dbReference type="SUPFAM" id="SSF48403">
    <property type="entry name" value="Ankyrin repeat"/>
    <property type="match status" value="2"/>
</dbReference>
<reference evidence="5 6" key="1">
    <citation type="submission" date="2024-07" db="EMBL/GenBank/DDBJ databases">
        <title>Section-level genome sequencing and comparative genomics of Aspergillus sections Usti and Cavernicolus.</title>
        <authorList>
            <consortium name="Lawrence Berkeley National Laboratory"/>
            <person name="Nybo J.L."/>
            <person name="Vesth T.C."/>
            <person name="Theobald S."/>
            <person name="Frisvad J.C."/>
            <person name="Larsen T.O."/>
            <person name="Kjaerboelling I."/>
            <person name="Rothschild-Mancinelli K."/>
            <person name="Lyhne E.K."/>
            <person name="Kogle M.E."/>
            <person name="Barry K."/>
            <person name="Clum A."/>
            <person name="Na H."/>
            <person name="Ledsgaard L."/>
            <person name="Lin J."/>
            <person name="Lipzen A."/>
            <person name="Kuo A."/>
            <person name="Riley R."/>
            <person name="Mondo S."/>
            <person name="Labutti K."/>
            <person name="Haridas S."/>
            <person name="Pangalinan J."/>
            <person name="Salamov A.A."/>
            <person name="Simmons B.A."/>
            <person name="Magnuson J.K."/>
            <person name="Chen J."/>
            <person name="Drula E."/>
            <person name="Henrissat B."/>
            <person name="Wiebenga A."/>
            <person name="Lubbers R.J."/>
            <person name="Gomes A.C."/>
            <person name="Macurrencykelacurrency M.R."/>
            <person name="Stajich J."/>
            <person name="Grigoriev I.V."/>
            <person name="Mortensen U.H."/>
            <person name="De Vries R.P."/>
            <person name="Baker S.E."/>
            <person name="Andersen M.R."/>
        </authorList>
    </citation>
    <scope>NUCLEOTIDE SEQUENCE [LARGE SCALE GENOMIC DNA]</scope>
    <source>
        <strain evidence="5 6">CBS 449.75</strain>
    </source>
</reference>
<dbReference type="RefSeq" id="XP_070884893.1">
    <property type="nucleotide sequence ID" value="XM_071024762.1"/>
</dbReference>
<dbReference type="PANTHER" id="PTHR24198:SF165">
    <property type="entry name" value="ANKYRIN REPEAT-CONTAINING PROTEIN-RELATED"/>
    <property type="match status" value="1"/>
</dbReference>
<dbReference type="InterPro" id="IPR002110">
    <property type="entry name" value="Ankyrin_rpt"/>
</dbReference>
<dbReference type="Pfam" id="PF00023">
    <property type="entry name" value="Ank"/>
    <property type="match status" value="2"/>
</dbReference>
<dbReference type="PROSITE" id="PS50181">
    <property type="entry name" value="FBOX"/>
    <property type="match status" value="1"/>
</dbReference>
<evidence type="ECO:0000256" key="3">
    <source>
        <dbReference type="PROSITE-ProRule" id="PRU00023"/>
    </source>
</evidence>
<dbReference type="PRINTS" id="PR01415">
    <property type="entry name" value="ANKYRIN"/>
</dbReference>
<sequence length="641" mass="71534">MDELPVELILYLGPFLDQASLASLVLASRKYHVLLTSCLYDSAIEYMNPTEALSRARYSYMEDYQDLFPEPGFGYKWEVFGCARHWHSEEIMKYWSRKPLDVVMYPAIDFDWDRNPGRTLLHEAVGGDNVALTRLLLDRGADINAISFLAETPLHRAIQSSNHRMVKLLLEYGADRMIDAANLLWMAIMYSDQEVFRLVFAAFRDAGGEVGAVRKGETALHRALYHRKQYAVEALLRNGANPLVEDYEGRTALHHACLYVSGCIDPVIEQMEAQGCVDFDKPDDGGATPLHLAIINDHWHAARLVILRGADIHRTFGEKTPLERAIADKRAGCIRMFLKHHPELWTTDRLLGQLGRATRSMDSEAVALLTGYIKKRQIQLDPMSSYFKPVQALTRMATTDLKYFERCLPAIAELIDTWGNVHGQDKHRRNTPIHTFFNASAPGPHPEAYFSLLEALFDGFFDRTLQNCEGNTVLHLAVTKGGVRVADMLLRFRGRNQVNVKNKKGDTPLHLAIGAWDSERIIKALITAGADVNAPGRSGRTPLHLAAARGQDIDSLKVLLSAGADVSALCREGNPPVHFAAEIGWDEAVGALVEAGAEPHEGCSNCARRMAVWGLSDEEKERALEELSEELDDPGLIAVFL</sequence>
<accession>A0ABR4LN08</accession>
<evidence type="ECO:0000313" key="6">
    <source>
        <dbReference type="Proteomes" id="UP001610432"/>
    </source>
</evidence>
<dbReference type="InterPro" id="IPR001810">
    <property type="entry name" value="F-box_dom"/>
</dbReference>
<organism evidence="5 6">
    <name type="scientific">Aspergillus lucknowensis</name>
    <dbReference type="NCBI Taxonomy" id="176173"/>
    <lineage>
        <taxon>Eukaryota</taxon>
        <taxon>Fungi</taxon>
        <taxon>Dikarya</taxon>
        <taxon>Ascomycota</taxon>
        <taxon>Pezizomycotina</taxon>
        <taxon>Eurotiomycetes</taxon>
        <taxon>Eurotiomycetidae</taxon>
        <taxon>Eurotiales</taxon>
        <taxon>Aspergillaceae</taxon>
        <taxon>Aspergillus</taxon>
        <taxon>Aspergillus subgen. Nidulantes</taxon>
    </lineage>
</organism>
<dbReference type="InterPro" id="IPR036770">
    <property type="entry name" value="Ankyrin_rpt-contain_sf"/>
</dbReference>
<feature type="repeat" description="ANK" evidence="3">
    <location>
        <begin position="504"/>
        <end position="537"/>
    </location>
</feature>
<feature type="repeat" description="ANK" evidence="3">
    <location>
        <begin position="149"/>
        <end position="175"/>
    </location>
</feature>
<feature type="repeat" description="ANK" evidence="3">
    <location>
        <begin position="285"/>
        <end position="313"/>
    </location>
</feature>
<proteinExistence type="predicted"/>
<dbReference type="PROSITE" id="PS50297">
    <property type="entry name" value="ANK_REP_REGION"/>
    <property type="match status" value="8"/>
</dbReference>
<dbReference type="EMBL" id="JBFXLQ010000028">
    <property type="protein sequence ID" value="KAL2865914.1"/>
    <property type="molecule type" value="Genomic_DNA"/>
</dbReference>
<dbReference type="GeneID" id="98139834"/>